<reference evidence="14" key="2">
    <citation type="submission" date="2025-09" db="UniProtKB">
        <authorList>
            <consortium name="Ensembl"/>
        </authorList>
    </citation>
    <scope>IDENTIFICATION</scope>
</reference>
<dbReference type="SMART" id="SM00369">
    <property type="entry name" value="LRR_TYP"/>
    <property type="match status" value="18"/>
</dbReference>
<proteinExistence type="predicted"/>
<reference evidence="14" key="1">
    <citation type="submission" date="2025-08" db="UniProtKB">
        <authorList>
            <consortium name="Ensembl"/>
        </authorList>
    </citation>
    <scope>IDENTIFICATION</scope>
</reference>
<dbReference type="InterPro" id="IPR050541">
    <property type="entry name" value="LRR_TM_domain-containing"/>
</dbReference>
<dbReference type="InterPro" id="IPR003591">
    <property type="entry name" value="Leu-rich_rpt_typical-subtyp"/>
</dbReference>
<dbReference type="SMART" id="SM00365">
    <property type="entry name" value="LRR_SD22"/>
    <property type="match status" value="7"/>
</dbReference>
<dbReference type="Gene3D" id="3.80.10.10">
    <property type="entry name" value="Ribonuclease Inhibitor"/>
    <property type="match status" value="4"/>
</dbReference>
<keyword evidence="6" id="KW-0130">Cell adhesion</keyword>
<comment type="subunit">
    <text evidence="9">Forms a ternary complex with IGF1 and IGFBP3.</text>
</comment>
<evidence type="ECO:0000256" key="4">
    <source>
        <dbReference type="ARBA" id="ARBA00022729"/>
    </source>
</evidence>
<evidence type="ECO:0000256" key="2">
    <source>
        <dbReference type="ARBA" id="ARBA00022525"/>
    </source>
</evidence>
<keyword evidence="3" id="KW-0433">Leucine-rich repeat</keyword>
<dbReference type="SMART" id="SM00013">
    <property type="entry name" value="LRRNT"/>
    <property type="match status" value="1"/>
</dbReference>
<feature type="signal peptide" evidence="12">
    <location>
        <begin position="1"/>
        <end position="19"/>
    </location>
</feature>
<evidence type="ECO:0000256" key="1">
    <source>
        <dbReference type="ARBA" id="ARBA00004239"/>
    </source>
</evidence>
<dbReference type="GO" id="GO:0007155">
    <property type="term" value="P:cell adhesion"/>
    <property type="evidence" value="ECO:0007669"/>
    <property type="project" value="UniProtKB-KW"/>
</dbReference>
<name>A0A671QZV9_9TELE</name>
<evidence type="ECO:0000256" key="10">
    <source>
        <dbReference type="ARBA" id="ARBA00068776"/>
    </source>
</evidence>
<feature type="region of interest" description="Disordered" evidence="11">
    <location>
        <begin position="830"/>
        <end position="855"/>
    </location>
</feature>
<evidence type="ECO:0000256" key="12">
    <source>
        <dbReference type="SAM" id="SignalP"/>
    </source>
</evidence>
<keyword evidence="15" id="KW-1185">Reference proteome</keyword>
<dbReference type="GO" id="GO:0005576">
    <property type="term" value="C:extracellular region"/>
    <property type="evidence" value="ECO:0007669"/>
    <property type="project" value="UniProtKB-SubCell"/>
</dbReference>
<dbReference type="AlphaFoldDB" id="A0A671QZV9"/>
<dbReference type="Pfam" id="PF13855">
    <property type="entry name" value="LRR_8"/>
    <property type="match status" value="5"/>
</dbReference>
<evidence type="ECO:0000313" key="14">
    <source>
        <dbReference type="Ensembl" id="ENSSANP00000076383.1"/>
    </source>
</evidence>
<dbReference type="SUPFAM" id="SSF52058">
    <property type="entry name" value="L domain-like"/>
    <property type="match status" value="2"/>
</dbReference>
<feature type="chain" id="PRO_5025366605" description="Insulin-like growth factor-binding protein complex acid labile subunit" evidence="12">
    <location>
        <begin position="20"/>
        <end position="855"/>
    </location>
</feature>
<evidence type="ECO:0000256" key="11">
    <source>
        <dbReference type="SAM" id="MobiDB-lite"/>
    </source>
</evidence>
<evidence type="ECO:0000256" key="9">
    <source>
        <dbReference type="ARBA" id="ARBA00062597"/>
    </source>
</evidence>
<dbReference type="PROSITE" id="PS51450">
    <property type="entry name" value="LRR"/>
    <property type="match status" value="5"/>
</dbReference>
<keyword evidence="2" id="KW-0964">Secreted</keyword>
<evidence type="ECO:0000313" key="15">
    <source>
        <dbReference type="Proteomes" id="UP000472260"/>
    </source>
</evidence>
<protein>
    <recommendedName>
        <fullName evidence="10">Insulin-like growth factor-binding protein complex acid labile subunit</fullName>
    </recommendedName>
</protein>
<dbReference type="Pfam" id="PF00560">
    <property type="entry name" value="LRR_1"/>
    <property type="match status" value="1"/>
</dbReference>
<dbReference type="GO" id="GO:0005886">
    <property type="term" value="C:plasma membrane"/>
    <property type="evidence" value="ECO:0007669"/>
    <property type="project" value="TreeGrafter"/>
</dbReference>
<evidence type="ECO:0000256" key="5">
    <source>
        <dbReference type="ARBA" id="ARBA00022737"/>
    </source>
</evidence>
<evidence type="ECO:0000256" key="7">
    <source>
        <dbReference type="ARBA" id="ARBA00023157"/>
    </source>
</evidence>
<evidence type="ECO:0000259" key="13">
    <source>
        <dbReference type="SMART" id="SM00013"/>
    </source>
</evidence>
<dbReference type="InterPro" id="IPR000372">
    <property type="entry name" value="LRRNT"/>
</dbReference>
<keyword evidence="7" id="KW-1015">Disulfide bond</keyword>
<keyword evidence="4 12" id="KW-0732">Signal</keyword>
<dbReference type="Proteomes" id="UP000472260">
    <property type="component" value="Unassembled WGS sequence"/>
</dbReference>
<evidence type="ECO:0000256" key="3">
    <source>
        <dbReference type="ARBA" id="ARBA00022614"/>
    </source>
</evidence>
<dbReference type="PANTHER" id="PTHR24369">
    <property type="entry name" value="ANTIGEN BSP, PUTATIVE-RELATED"/>
    <property type="match status" value="1"/>
</dbReference>
<dbReference type="InterPro" id="IPR001611">
    <property type="entry name" value="Leu-rich_rpt"/>
</dbReference>
<dbReference type="Ensembl" id="ENSSANT00000081179.1">
    <property type="protein sequence ID" value="ENSSANP00000076383.1"/>
    <property type="gene ID" value="ENSSANG00000038020.1"/>
</dbReference>
<sequence>MNHFVLLLLYTLGTSVVLADPNKEESRPSQEPRLSVDPKPSEEPNGQKSEPCSKGCTCIQDDYSLELNVYCSTRNFTQVPSDIPLSTHSLWLDGNLFTNLPAAAFEKLSNLEFLNLQSSLLVSLDGHVFRGLNFLAHLQLERNNIRSLPGIVFQGTPNLASLSLNNNQLSRIDDKLFAGLSHMWLLNLGWNSLSVLPETGFQDLHGLRELVLAGNRLAYLQPQLFQGLTELKELDLTGNYLKVIKANVFLKLPKLQKLYLTQNQIVTVAPRAFVGMKSLRWLDLSRNRLSVLHDETFLGLHSLHVLRLSNNSIGSLRPGTFRDLQYLEELCLCHNQIRALGVRVFEGLGHLEVLNLENNRLQEARMGTFIGLNHLAVIKLTGSCFHNLPDQIFKGLSKLHSIHLDRSCLTKVSAQNFIGLTGLCRLFLQHNNISMVERQSFVELQGLQQLDLRFNQLTSINSHTFYGLKNLDYLLLSGNLIHNLPAEALLPLQHLSWLDLSGNRLEFIFNATIYMLPRLRYLNLKDNVLVNLPASIPNSLDQLWLSGNNWKCDCSAKAFRDFFLQKPQVVPLQVEMLGEDNEGEMAVLKQLPVTHLRKGSSTNLECPKVKPFTSWTDDSQKGDSNPQLPVGHETEESLNEKVPHKTEHNVPLQQKANKTDWIETKFCPVLSLTPLDTWDLGQVLQTLQQHKPLVKPIQSDTRRGWIAVTVLLIQAAYISFQMNIKGKHHLFVTGNDSEMNENDLMKQLVAFCEKKVNEMEIKTHVSSTKTHNIQKSSLRLKVFRTFPRCTGRLMNETDFEGTSAQLQHNQDSPTIYIDLRNNAFQTKQSVISQSNSVVSPANPDKKKSSTKKRSN</sequence>
<keyword evidence="5" id="KW-0677">Repeat</keyword>
<feature type="region of interest" description="Disordered" evidence="11">
    <location>
        <begin position="21"/>
        <end position="53"/>
    </location>
</feature>
<feature type="compositionally biased region" description="Basic and acidic residues" evidence="11">
    <location>
        <begin position="21"/>
        <end position="42"/>
    </location>
</feature>
<feature type="compositionally biased region" description="Low complexity" evidence="11">
    <location>
        <begin position="830"/>
        <end position="839"/>
    </location>
</feature>
<dbReference type="FunFam" id="3.80.10.10:FF:000540">
    <property type="entry name" value="Insulin-like growth factor-binding protein complex acid labile subunit"/>
    <property type="match status" value="1"/>
</dbReference>
<feature type="region of interest" description="Disordered" evidence="11">
    <location>
        <begin position="612"/>
        <end position="636"/>
    </location>
</feature>
<comment type="subcellular location">
    <subcellularLocation>
        <location evidence="1">Secreted</location>
        <location evidence="1">Extracellular space</location>
    </subcellularLocation>
</comment>
<evidence type="ECO:0000256" key="8">
    <source>
        <dbReference type="ARBA" id="ARBA00023180"/>
    </source>
</evidence>
<keyword evidence="8" id="KW-0325">Glycoprotein</keyword>
<feature type="compositionally biased region" description="Polar residues" evidence="11">
    <location>
        <begin position="613"/>
        <end position="627"/>
    </location>
</feature>
<organism evidence="14 15">
    <name type="scientific">Sinocyclocheilus anshuiensis</name>
    <dbReference type="NCBI Taxonomy" id="1608454"/>
    <lineage>
        <taxon>Eukaryota</taxon>
        <taxon>Metazoa</taxon>
        <taxon>Chordata</taxon>
        <taxon>Craniata</taxon>
        <taxon>Vertebrata</taxon>
        <taxon>Euteleostomi</taxon>
        <taxon>Actinopterygii</taxon>
        <taxon>Neopterygii</taxon>
        <taxon>Teleostei</taxon>
        <taxon>Ostariophysi</taxon>
        <taxon>Cypriniformes</taxon>
        <taxon>Cyprinidae</taxon>
        <taxon>Cyprininae</taxon>
        <taxon>Sinocyclocheilus</taxon>
    </lineage>
</organism>
<evidence type="ECO:0000256" key="6">
    <source>
        <dbReference type="ARBA" id="ARBA00022889"/>
    </source>
</evidence>
<dbReference type="InterPro" id="IPR032675">
    <property type="entry name" value="LRR_dom_sf"/>
</dbReference>
<dbReference type="FunFam" id="3.80.10.10:FF:000770">
    <property type="entry name" value="Uncharacterized protein"/>
    <property type="match status" value="2"/>
</dbReference>
<feature type="domain" description="LRRNT" evidence="13">
    <location>
        <begin position="51"/>
        <end position="89"/>
    </location>
</feature>
<dbReference type="PANTHER" id="PTHR24369:SF213">
    <property type="entry name" value="INSULIN LIKE GROWTH FACTOR BINDING PROTEIN ACID LABILE SUBUNIT"/>
    <property type="match status" value="1"/>
</dbReference>
<accession>A0A671QZV9</accession>